<sequence length="145" mass="16273">MPTSFTPAAHDTALLALRPTVGAELPNEPDASAGDFLHRTLRPVLKLQNQVLLALVADFVREHHIGFQERSAIEQQRLVAELLGRNVKLRYTIIGSVIGLFTQAEHQFYRQHRSEINRRVLELTTQRVQSQLAELTELLTTAGKG</sequence>
<dbReference type="AlphaFoldDB" id="A0A4Z0QF12"/>
<proteinExistence type="predicted"/>
<protein>
    <recommendedName>
        <fullName evidence="3">Glyoxalase</fullName>
    </recommendedName>
</protein>
<dbReference type="OrthoDB" id="1271679at2"/>
<keyword evidence="2" id="KW-1185">Reference proteome</keyword>
<dbReference type="Proteomes" id="UP000298471">
    <property type="component" value="Unassembled WGS sequence"/>
</dbReference>
<evidence type="ECO:0000313" key="2">
    <source>
        <dbReference type="Proteomes" id="UP000298471"/>
    </source>
</evidence>
<accession>A0A4Z0QF12</accession>
<dbReference type="RefSeq" id="WP_135395202.1">
    <property type="nucleotide sequence ID" value="NZ_SRMB01000002.1"/>
</dbReference>
<evidence type="ECO:0008006" key="3">
    <source>
        <dbReference type="Google" id="ProtNLM"/>
    </source>
</evidence>
<organism evidence="1 2">
    <name type="scientific">Hymenobacter metallicola</name>
    <dbReference type="NCBI Taxonomy" id="2563114"/>
    <lineage>
        <taxon>Bacteria</taxon>
        <taxon>Pseudomonadati</taxon>
        <taxon>Bacteroidota</taxon>
        <taxon>Cytophagia</taxon>
        <taxon>Cytophagales</taxon>
        <taxon>Hymenobacteraceae</taxon>
        <taxon>Hymenobacter</taxon>
    </lineage>
</organism>
<comment type="caution">
    <text evidence="1">The sequence shown here is derived from an EMBL/GenBank/DDBJ whole genome shotgun (WGS) entry which is preliminary data.</text>
</comment>
<gene>
    <name evidence="1" type="ORF">E5K02_13005</name>
</gene>
<name>A0A4Z0QF12_9BACT</name>
<reference evidence="1 2" key="1">
    <citation type="submission" date="2019-04" db="EMBL/GenBank/DDBJ databases">
        <authorList>
            <person name="Feng G."/>
            <person name="Zhang J."/>
            <person name="Zhu H."/>
        </authorList>
    </citation>
    <scope>NUCLEOTIDE SEQUENCE [LARGE SCALE GENOMIC DNA]</scope>
    <source>
        <strain evidence="1 2">9PBR-1</strain>
    </source>
</reference>
<evidence type="ECO:0000313" key="1">
    <source>
        <dbReference type="EMBL" id="TGE27302.1"/>
    </source>
</evidence>
<dbReference type="EMBL" id="SRMB01000002">
    <property type="protein sequence ID" value="TGE27302.1"/>
    <property type="molecule type" value="Genomic_DNA"/>
</dbReference>